<organism evidence="2 3">
    <name type="scientific">Lactuca saligna</name>
    <name type="common">Willowleaf lettuce</name>
    <dbReference type="NCBI Taxonomy" id="75948"/>
    <lineage>
        <taxon>Eukaryota</taxon>
        <taxon>Viridiplantae</taxon>
        <taxon>Streptophyta</taxon>
        <taxon>Embryophyta</taxon>
        <taxon>Tracheophyta</taxon>
        <taxon>Spermatophyta</taxon>
        <taxon>Magnoliopsida</taxon>
        <taxon>eudicotyledons</taxon>
        <taxon>Gunneridae</taxon>
        <taxon>Pentapetalae</taxon>
        <taxon>asterids</taxon>
        <taxon>campanulids</taxon>
        <taxon>Asterales</taxon>
        <taxon>Asteraceae</taxon>
        <taxon>Cichorioideae</taxon>
        <taxon>Cichorieae</taxon>
        <taxon>Lactucinae</taxon>
        <taxon>Lactuca</taxon>
    </lineage>
</organism>
<evidence type="ECO:0000256" key="1">
    <source>
        <dbReference type="SAM" id="Phobius"/>
    </source>
</evidence>
<evidence type="ECO:0000313" key="3">
    <source>
        <dbReference type="Proteomes" id="UP001177003"/>
    </source>
</evidence>
<keyword evidence="1" id="KW-1133">Transmembrane helix</keyword>
<feature type="transmembrane region" description="Helical" evidence="1">
    <location>
        <begin position="20"/>
        <end position="45"/>
    </location>
</feature>
<evidence type="ECO:0000313" key="2">
    <source>
        <dbReference type="EMBL" id="CAI9296376.1"/>
    </source>
</evidence>
<dbReference type="AlphaFoldDB" id="A0AA35ZPN2"/>
<sequence length="109" mass="12394">MNNFTTNTMVGDAQGISTWIVINVQINIATVIVILTRLAVTFVTYPEFASNRVILDAYVVFRVMEIHSMNLIVAKTRWKTLIAFVQEILLVVLLFKLSYDSPYVVINLL</sequence>
<keyword evidence="1" id="KW-0472">Membrane</keyword>
<dbReference type="EMBL" id="OX465084">
    <property type="protein sequence ID" value="CAI9296376.1"/>
    <property type="molecule type" value="Genomic_DNA"/>
</dbReference>
<accession>A0AA35ZPN2</accession>
<gene>
    <name evidence="2" type="ORF">LSALG_LOCUS35250</name>
</gene>
<dbReference type="Proteomes" id="UP001177003">
    <property type="component" value="Chromosome 8"/>
</dbReference>
<name>A0AA35ZPN2_LACSI</name>
<protein>
    <submittedName>
        <fullName evidence="2">Uncharacterized protein</fullName>
    </submittedName>
</protein>
<keyword evidence="3" id="KW-1185">Reference proteome</keyword>
<proteinExistence type="predicted"/>
<keyword evidence="1" id="KW-0812">Transmembrane</keyword>
<reference evidence="2" key="1">
    <citation type="submission" date="2023-04" db="EMBL/GenBank/DDBJ databases">
        <authorList>
            <person name="Vijverberg K."/>
            <person name="Xiong W."/>
            <person name="Schranz E."/>
        </authorList>
    </citation>
    <scope>NUCLEOTIDE SEQUENCE</scope>
</reference>